<dbReference type="STRING" id="1166018.FAES_0659"/>
<feature type="region of interest" description="Disordered" evidence="1">
    <location>
        <begin position="86"/>
        <end position="217"/>
    </location>
</feature>
<protein>
    <recommendedName>
        <fullName evidence="5">Outer membrane protein beta-barrel domain-containing protein</fullName>
    </recommendedName>
</protein>
<feature type="compositionally biased region" description="Polar residues" evidence="1">
    <location>
        <begin position="132"/>
        <end position="175"/>
    </location>
</feature>
<name>I0K3G7_9BACT</name>
<keyword evidence="2" id="KW-1133">Transmembrane helix</keyword>
<dbReference type="Proteomes" id="UP000011058">
    <property type="component" value="Chromosome"/>
</dbReference>
<evidence type="ECO:0000313" key="3">
    <source>
        <dbReference type="EMBL" id="CCG98670.1"/>
    </source>
</evidence>
<keyword evidence="2" id="KW-0472">Membrane</keyword>
<dbReference type="PATRIC" id="fig|1166018.3.peg.671"/>
<feature type="transmembrane region" description="Helical" evidence="2">
    <location>
        <begin position="53"/>
        <end position="72"/>
    </location>
</feature>
<reference evidence="3 4" key="1">
    <citation type="journal article" date="2012" name="J. Bacteriol.">
        <title>Genome Sequence of Fibrella aestuarina BUZ 2T, a Filamentous Marine Bacterium.</title>
        <authorList>
            <person name="Filippini M."/>
            <person name="Qi W."/>
            <person name="Blom J."/>
            <person name="Goesmann A."/>
            <person name="Smits T.H."/>
            <person name="Bagheri H.C."/>
        </authorList>
    </citation>
    <scope>NUCLEOTIDE SEQUENCE [LARGE SCALE GENOMIC DNA]</scope>
    <source>
        <strain evidence="4">BUZ 2T</strain>
    </source>
</reference>
<evidence type="ECO:0000256" key="1">
    <source>
        <dbReference type="SAM" id="MobiDB-lite"/>
    </source>
</evidence>
<dbReference type="HOGENOM" id="CLU_036812_0_0_10"/>
<accession>I0K3G7</accession>
<organism evidence="3 4">
    <name type="scientific">Fibrella aestuarina BUZ 2</name>
    <dbReference type="NCBI Taxonomy" id="1166018"/>
    <lineage>
        <taxon>Bacteria</taxon>
        <taxon>Pseudomonadati</taxon>
        <taxon>Bacteroidota</taxon>
        <taxon>Cytophagia</taxon>
        <taxon>Cytophagales</taxon>
        <taxon>Spirosomataceae</taxon>
        <taxon>Fibrella</taxon>
    </lineage>
</organism>
<proteinExistence type="predicted"/>
<dbReference type="EMBL" id="HE796683">
    <property type="protein sequence ID" value="CCG98670.1"/>
    <property type="molecule type" value="Genomic_DNA"/>
</dbReference>
<evidence type="ECO:0008006" key="5">
    <source>
        <dbReference type="Google" id="ProtNLM"/>
    </source>
</evidence>
<keyword evidence="2" id="KW-0812">Transmembrane</keyword>
<evidence type="ECO:0000313" key="4">
    <source>
        <dbReference type="Proteomes" id="UP000011058"/>
    </source>
</evidence>
<evidence type="ECO:0000256" key="2">
    <source>
        <dbReference type="SAM" id="Phobius"/>
    </source>
</evidence>
<feature type="compositionally biased region" description="Basic and acidic residues" evidence="1">
    <location>
        <begin position="102"/>
        <end position="112"/>
    </location>
</feature>
<dbReference type="eggNOG" id="COG3266">
    <property type="taxonomic scope" value="Bacteria"/>
</dbReference>
<dbReference type="AlphaFoldDB" id="I0K3G7"/>
<gene>
    <name evidence="3" type="ORF">FAES_0659</name>
</gene>
<sequence>MSMEEWPDNHLDELFRKSAEEFDAPFDPADWTDMSRRLDDYDRRTWFDQISRWGGIGAMLLLLLGGLGWLIYVPKAAGIHQQGAIKTSPVPRQAAASTPLSEADRALTREPAKPQATASEATSLPAPVASGNDESPTLALNKSNPATANQPTLTDKPTSTAPVRQPITQPETSPLTLADRPLATHAGEPVGTAGKPSRLTLTNRVARAKRTGRQPGTGMMDALVLAKTWPGAPDRAATKNVPARATLEVPGTDVHSTNVPGKDVPGMDVPGMDVPEAPVPAETPLATDARWLPALSAASSLSSVVDRPLKQAVEVQEVAVERPARRPTPRLSRFSVMVFASPDLSSIGLKNFDRPGSNMGVSVQYQLTDRLSLHTGAMLSTKRYQTYSDEYVWPNPPLHSHFYLVPQEIDGVCKMIDLPLNLRYDWLLRPRGDGRAPARWFATAGMTSYFIQRETYTYEFADPTDPRIGMNTGWDNQKAGRPGGSFGFSNINVSMGYERPITGRLSWQVEPFMKIPLKGVGVFRVKLISTGAFIGLRYRF</sequence>
<dbReference type="KEGG" id="fae:FAES_0659"/>
<keyword evidence="4" id="KW-1185">Reference proteome</keyword>